<gene>
    <name evidence="7" type="ORF">POPTR_002G191701</name>
</gene>
<proteinExistence type="inferred from homology"/>
<evidence type="ECO:0000256" key="3">
    <source>
        <dbReference type="ARBA" id="ARBA00022692"/>
    </source>
</evidence>
<dbReference type="EMBL" id="CM009291">
    <property type="protein sequence ID" value="RQO87183.1"/>
    <property type="molecule type" value="Genomic_DNA"/>
</dbReference>
<evidence type="ECO:0000256" key="1">
    <source>
        <dbReference type="ARBA" id="ARBA00004141"/>
    </source>
</evidence>
<evidence type="ECO:0000256" key="2">
    <source>
        <dbReference type="ARBA" id="ARBA00005467"/>
    </source>
</evidence>
<dbReference type="InterPro" id="IPR008564">
    <property type="entry name" value="TVP23-like"/>
</dbReference>
<evidence type="ECO:0000256" key="4">
    <source>
        <dbReference type="ARBA" id="ARBA00022989"/>
    </source>
</evidence>
<keyword evidence="6" id="KW-0333">Golgi apparatus</keyword>
<comment type="caution">
    <text evidence="6">Lacks conserved residue(s) required for the propagation of feature annotation.</text>
</comment>
<evidence type="ECO:0000313" key="7">
    <source>
        <dbReference type="EMBL" id="RQO87184.1"/>
    </source>
</evidence>
<keyword evidence="8" id="KW-1185">Reference proteome</keyword>
<dbReference type="EMBL" id="CM009291">
    <property type="protein sequence ID" value="RQO87186.1"/>
    <property type="molecule type" value="Genomic_DNA"/>
</dbReference>
<comment type="subcellular location">
    <subcellularLocation>
        <location evidence="6">Golgi apparatus membrane</location>
        <topology evidence="6">Multi-pass membrane protein</topology>
    </subcellularLocation>
    <subcellularLocation>
        <location evidence="1">Membrane</location>
        <topology evidence="1">Multi-pass membrane protein</topology>
    </subcellularLocation>
</comment>
<comment type="similarity">
    <text evidence="2 6">Belongs to the TVP23 family.</text>
</comment>
<evidence type="ECO:0000256" key="6">
    <source>
        <dbReference type="RuleBase" id="RU361206"/>
    </source>
</evidence>
<sequence length="123" mass="14588">MRQGESVWKFECLDQQSSARMNKKDSWLFWWTLYLNAAAWVILGIFSVIRFEADYVLVVSCLCKPQHSKHCWIHQVPQRCQEANSRICMPGYCVSFPYGLHLVRCKLSEQKFSRYVTFFCYGQ</sequence>
<keyword evidence="4 6" id="KW-1133">Transmembrane helix</keyword>
<reference evidence="7 8" key="1">
    <citation type="journal article" date="2006" name="Science">
        <title>The genome of black cottonwood, Populus trichocarpa (Torr. &amp; Gray).</title>
        <authorList>
            <person name="Tuskan G.A."/>
            <person name="Difazio S."/>
            <person name="Jansson S."/>
            <person name="Bohlmann J."/>
            <person name="Grigoriev I."/>
            <person name="Hellsten U."/>
            <person name="Putnam N."/>
            <person name="Ralph S."/>
            <person name="Rombauts S."/>
            <person name="Salamov A."/>
            <person name="Schein J."/>
            <person name="Sterck L."/>
            <person name="Aerts A."/>
            <person name="Bhalerao R.R."/>
            <person name="Bhalerao R.P."/>
            <person name="Blaudez D."/>
            <person name="Boerjan W."/>
            <person name="Brun A."/>
            <person name="Brunner A."/>
            <person name="Busov V."/>
            <person name="Campbell M."/>
            <person name="Carlson J."/>
            <person name="Chalot M."/>
            <person name="Chapman J."/>
            <person name="Chen G.L."/>
            <person name="Cooper D."/>
            <person name="Coutinho P.M."/>
            <person name="Couturier J."/>
            <person name="Covert S."/>
            <person name="Cronk Q."/>
            <person name="Cunningham R."/>
            <person name="Davis J."/>
            <person name="Degroeve S."/>
            <person name="Dejardin A."/>
            <person name="Depamphilis C."/>
            <person name="Detter J."/>
            <person name="Dirks B."/>
            <person name="Dubchak I."/>
            <person name="Duplessis S."/>
            <person name="Ehlting J."/>
            <person name="Ellis B."/>
            <person name="Gendler K."/>
            <person name="Goodstein D."/>
            <person name="Gribskov M."/>
            <person name="Grimwood J."/>
            <person name="Groover A."/>
            <person name="Gunter L."/>
            <person name="Hamberger B."/>
            <person name="Heinze B."/>
            <person name="Helariutta Y."/>
            <person name="Henrissat B."/>
            <person name="Holligan D."/>
            <person name="Holt R."/>
            <person name="Huang W."/>
            <person name="Islam-Faridi N."/>
            <person name="Jones S."/>
            <person name="Jones-Rhoades M."/>
            <person name="Jorgensen R."/>
            <person name="Joshi C."/>
            <person name="Kangasjarvi J."/>
            <person name="Karlsson J."/>
            <person name="Kelleher C."/>
            <person name="Kirkpatrick R."/>
            <person name="Kirst M."/>
            <person name="Kohler A."/>
            <person name="Kalluri U."/>
            <person name="Larimer F."/>
            <person name="Leebens-Mack J."/>
            <person name="Leple J.C."/>
            <person name="Locascio P."/>
            <person name="Lou Y."/>
            <person name="Lucas S."/>
            <person name="Martin F."/>
            <person name="Montanini B."/>
            <person name="Napoli C."/>
            <person name="Nelson D.R."/>
            <person name="Nelson C."/>
            <person name="Nieminen K."/>
            <person name="Nilsson O."/>
            <person name="Pereda V."/>
            <person name="Peter G."/>
            <person name="Philippe R."/>
            <person name="Pilate G."/>
            <person name="Poliakov A."/>
            <person name="Razumovskaya J."/>
            <person name="Richardson P."/>
            <person name="Rinaldi C."/>
            <person name="Ritland K."/>
            <person name="Rouze P."/>
            <person name="Ryaboy D."/>
            <person name="Schmutz J."/>
            <person name="Schrader J."/>
            <person name="Segerman B."/>
            <person name="Shin H."/>
            <person name="Siddiqui A."/>
            <person name="Sterky F."/>
            <person name="Terry A."/>
            <person name="Tsai C.J."/>
            <person name="Uberbacher E."/>
            <person name="Unneberg P."/>
            <person name="Vahala J."/>
            <person name="Wall K."/>
            <person name="Wessler S."/>
            <person name="Yang G."/>
            <person name="Yin T."/>
            <person name="Douglas C."/>
            <person name="Marra M."/>
            <person name="Sandberg G."/>
            <person name="Van de Peer Y."/>
            <person name="Rokhsar D."/>
        </authorList>
    </citation>
    <scope>NUCLEOTIDE SEQUENCE [LARGE SCALE GENOMIC DNA]</scope>
    <source>
        <strain evidence="8">cv. Nisqually</strain>
        <strain evidence="7">Nisqually-1</strain>
    </source>
</reference>
<evidence type="ECO:0000313" key="8">
    <source>
        <dbReference type="Proteomes" id="UP000006729"/>
    </source>
</evidence>
<protein>
    <recommendedName>
        <fullName evidence="6">Golgi apparatus membrane protein TVP23</fullName>
    </recommendedName>
</protein>
<dbReference type="GO" id="GO:0000139">
    <property type="term" value="C:Golgi membrane"/>
    <property type="evidence" value="ECO:0007669"/>
    <property type="project" value="UniProtKB-SubCell"/>
</dbReference>
<dbReference type="Pfam" id="PF05832">
    <property type="entry name" value="DUF846"/>
    <property type="match status" value="1"/>
</dbReference>
<name>A0A3N7G3V5_POPTR</name>
<reference evidence="7" key="2">
    <citation type="submission" date="2017-07" db="EMBL/GenBank/DDBJ databases">
        <title>WGS assembly of Populus trichocarpa.</title>
        <authorList>
            <person name="Tuskan G."/>
            <person name="Difazio S."/>
            <person name="Jansson S."/>
            <person name="Bohlmann J."/>
            <person name="Grigoriev I."/>
            <person name="Hellsten U."/>
            <person name="Putnam N."/>
            <person name="Ralph S."/>
            <person name="Rombauts S."/>
            <person name="Salamov A."/>
            <person name="Schein J."/>
            <person name="Sterck L."/>
            <person name="Aerts A."/>
            <person name="Bhalerao R."/>
            <person name="Bhalerao R."/>
            <person name="Blaudez D."/>
            <person name="Boerjan W."/>
            <person name="Brun A."/>
            <person name="Brunner A."/>
            <person name="Busov V."/>
            <person name="Campbell M."/>
            <person name="Carlson J."/>
            <person name="Chalot M."/>
            <person name="Chapman J."/>
            <person name="Chen G."/>
            <person name="Cooper D."/>
            <person name="Coutinho P."/>
            <person name="Couturier J."/>
            <person name="Covert S."/>
            <person name="Cronk Q."/>
            <person name="Cunningham R."/>
            <person name="Davis J."/>
            <person name="Degroeve S."/>
            <person name="Dejardin A."/>
            <person name="Depamphilis C."/>
            <person name="Detter J."/>
            <person name="Dirks B."/>
            <person name="Dubchak I."/>
            <person name="Duplessis S."/>
            <person name="Ehlting J."/>
            <person name="Ellis B."/>
            <person name="Gendler K."/>
            <person name="Goodstein D."/>
            <person name="Gribskov M."/>
            <person name="Grimwood J."/>
            <person name="Groover A."/>
            <person name="Gunter L."/>
            <person name="Hamberger B."/>
            <person name="Heinze B."/>
            <person name="Helariutta Y."/>
            <person name="Henrissat B."/>
            <person name="Holligan D."/>
            <person name="Holt R."/>
            <person name="Huang W."/>
            <person name="Islam-Faridi N."/>
            <person name="Jones S."/>
            <person name="Jones-Rhoades M."/>
            <person name="Jorgensen R."/>
            <person name="Joshi C."/>
            <person name="Kangasjarvi J."/>
            <person name="Karlsson J."/>
            <person name="Kelleher C."/>
            <person name="Kirkpatrick R."/>
            <person name="Kirst M."/>
            <person name="Kohler A."/>
            <person name="Kalluri U."/>
            <person name="Larimer F."/>
            <person name="Leebens-Mack J."/>
            <person name="Leple J."/>
            <person name="Locascio P."/>
            <person name="Lou Y."/>
            <person name="Lucas S."/>
            <person name="Martin F."/>
            <person name="Montanini B."/>
            <person name="Napoli C."/>
            <person name="Nelson D."/>
            <person name="Nelson C."/>
            <person name="Nieminen K."/>
            <person name="Nilsson O."/>
            <person name="Pereda V."/>
            <person name="Peter G."/>
            <person name="Philippe R."/>
            <person name="Pilate G."/>
            <person name="Poliakov A."/>
            <person name="Razumovskaya J."/>
            <person name="Richardson P."/>
            <person name="Rinaldi C."/>
            <person name="Ritland K."/>
            <person name="Rouze P."/>
            <person name="Ryaboy D."/>
            <person name="Schmutz J."/>
            <person name="Schrader J."/>
            <person name="Segerman B."/>
            <person name="Shin H."/>
            <person name="Siddiqui A."/>
            <person name="Sterky F."/>
            <person name="Terry A."/>
            <person name="Tsai C."/>
            <person name="Uberbacher E."/>
            <person name="Unneberg P."/>
            <person name="Vahala J."/>
            <person name="Wall K."/>
            <person name="Wessler S."/>
            <person name="Yang G."/>
            <person name="Yin T."/>
            <person name="Douglas C."/>
            <person name="Marra M."/>
            <person name="Sandberg G."/>
            <person name="Van De Peer Y."/>
            <person name="Rokhsar D."/>
        </authorList>
    </citation>
    <scope>NUCLEOTIDE SEQUENCE</scope>
    <source>
        <strain evidence="7">Nisqually-1</strain>
    </source>
</reference>
<dbReference type="PANTHER" id="PTHR13019:SF22">
    <property type="entry name" value="GOLGI APPARATUS MEMBRANE PROTEIN TVP23"/>
    <property type="match status" value="1"/>
</dbReference>
<feature type="transmembrane region" description="Helical" evidence="6">
    <location>
        <begin position="28"/>
        <end position="49"/>
    </location>
</feature>
<comment type="function">
    <text evidence="6">Golgi membrane protein involved in vesicular trafficking.</text>
</comment>
<dbReference type="Proteomes" id="UP000006729">
    <property type="component" value="Chromosome 2"/>
</dbReference>
<evidence type="ECO:0000256" key="5">
    <source>
        <dbReference type="ARBA" id="ARBA00023136"/>
    </source>
</evidence>
<keyword evidence="3 6" id="KW-0812">Transmembrane</keyword>
<dbReference type="AlphaFoldDB" id="A0A3N7G3V5"/>
<dbReference type="EMBL" id="CM009291">
    <property type="protein sequence ID" value="RQO87185.1"/>
    <property type="molecule type" value="Genomic_DNA"/>
</dbReference>
<accession>A0A3N7G3V5</accession>
<dbReference type="STRING" id="3694.A0A3N7G3V5"/>
<keyword evidence="5 6" id="KW-0472">Membrane</keyword>
<dbReference type="InParanoid" id="A0A3N7G3V5"/>
<organism evidence="7 8">
    <name type="scientific">Populus trichocarpa</name>
    <name type="common">Western balsam poplar</name>
    <name type="synonym">Populus balsamifera subsp. trichocarpa</name>
    <dbReference type="NCBI Taxonomy" id="3694"/>
    <lineage>
        <taxon>Eukaryota</taxon>
        <taxon>Viridiplantae</taxon>
        <taxon>Streptophyta</taxon>
        <taxon>Embryophyta</taxon>
        <taxon>Tracheophyta</taxon>
        <taxon>Spermatophyta</taxon>
        <taxon>Magnoliopsida</taxon>
        <taxon>eudicotyledons</taxon>
        <taxon>Gunneridae</taxon>
        <taxon>Pentapetalae</taxon>
        <taxon>rosids</taxon>
        <taxon>fabids</taxon>
        <taxon>Malpighiales</taxon>
        <taxon>Salicaceae</taxon>
        <taxon>Saliceae</taxon>
        <taxon>Populus</taxon>
    </lineage>
</organism>
<dbReference type="PANTHER" id="PTHR13019">
    <property type="entry name" value="GOLGI APPARATUS MEMBRANE PROTEIN TVP23"/>
    <property type="match status" value="1"/>
</dbReference>
<dbReference type="EMBL" id="CM009291">
    <property type="protein sequence ID" value="RQO87184.1"/>
    <property type="molecule type" value="Genomic_DNA"/>
</dbReference>